<dbReference type="Pfam" id="PF12906">
    <property type="entry name" value="RINGv"/>
    <property type="match status" value="1"/>
</dbReference>
<evidence type="ECO:0000256" key="9">
    <source>
        <dbReference type="SAM" id="MobiDB-lite"/>
    </source>
</evidence>
<feature type="transmembrane region" description="Helical" evidence="10">
    <location>
        <begin position="370"/>
        <end position="389"/>
    </location>
</feature>
<feature type="transmembrane region" description="Helical" evidence="10">
    <location>
        <begin position="425"/>
        <end position="445"/>
    </location>
</feature>
<feature type="transmembrane region" description="Helical" evidence="10">
    <location>
        <begin position="495"/>
        <end position="516"/>
    </location>
</feature>
<evidence type="ECO:0000313" key="12">
    <source>
        <dbReference type="EMBL" id="KAH9417724.1"/>
    </source>
</evidence>
<reference evidence="12 13" key="1">
    <citation type="journal article" date="2018" name="J. Allergy Clin. Immunol.">
        <title>High-quality assembly of Dermatophagoides pteronyssinus genome and transcriptome reveals a wide range of novel allergens.</title>
        <authorList>
            <person name="Liu X.Y."/>
            <person name="Yang K.Y."/>
            <person name="Wang M.Q."/>
            <person name="Kwok J.S."/>
            <person name="Zeng X."/>
            <person name="Yang Z."/>
            <person name="Xiao X.J."/>
            <person name="Lau C.P."/>
            <person name="Li Y."/>
            <person name="Huang Z.M."/>
            <person name="Ba J.G."/>
            <person name="Yim A.K."/>
            <person name="Ouyang C.Y."/>
            <person name="Ngai S.M."/>
            <person name="Chan T.F."/>
            <person name="Leung E.L."/>
            <person name="Liu L."/>
            <person name="Liu Z.G."/>
            <person name="Tsui S.K."/>
        </authorList>
    </citation>
    <scope>NUCLEOTIDE SEQUENCE [LARGE SCALE GENOMIC DNA]</scope>
    <source>
        <strain evidence="12">Derp</strain>
    </source>
</reference>
<feature type="transmembrane region" description="Helical" evidence="10">
    <location>
        <begin position="20"/>
        <end position="37"/>
    </location>
</feature>
<feature type="transmembrane region" description="Helical" evidence="10">
    <location>
        <begin position="337"/>
        <end position="358"/>
    </location>
</feature>
<feature type="transmembrane region" description="Helical" evidence="10">
    <location>
        <begin position="522"/>
        <end position="543"/>
    </location>
</feature>
<evidence type="ECO:0000256" key="5">
    <source>
        <dbReference type="ARBA" id="ARBA00022771"/>
    </source>
</evidence>
<proteinExistence type="inferred from homology"/>
<dbReference type="PROSITE" id="PS51292">
    <property type="entry name" value="ZF_RING_CH"/>
    <property type="match status" value="1"/>
</dbReference>
<dbReference type="SUPFAM" id="SSF57850">
    <property type="entry name" value="RING/U-box"/>
    <property type="match status" value="1"/>
</dbReference>
<reference evidence="12 13" key="2">
    <citation type="journal article" date="2022" name="Mol. Biol. Evol.">
        <title>Comparative Genomics Reveals Insights into the Divergent Evolution of Astigmatic Mites and Household Pest Adaptations.</title>
        <authorList>
            <person name="Xiong Q."/>
            <person name="Wan A.T."/>
            <person name="Liu X."/>
            <person name="Fung C.S."/>
            <person name="Xiao X."/>
            <person name="Malainual N."/>
            <person name="Hou J."/>
            <person name="Wang L."/>
            <person name="Wang M."/>
            <person name="Yang K.Y."/>
            <person name="Cui Y."/>
            <person name="Leung E.L."/>
            <person name="Nong W."/>
            <person name="Shin S.K."/>
            <person name="Au S.W."/>
            <person name="Jeong K.Y."/>
            <person name="Chew F.T."/>
            <person name="Hui J.H."/>
            <person name="Leung T.F."/>
            <person name="Tungtrongchitr A."/>
            <person name="Zhong N."/>
            <person name="Liu Z."/>
            <person name="Tsui S.K."/>
        </authorList>
    </citation>
    <scope>NUCLEOTIDE SEQUENCE [LARGE SCALE GENOMIC DNA]</scope>
    <source>
        <strain evidence="12">Derp</strain>
    </source>
</reference>
<dbReference type="InterPro" id="IPR024989">
    <property type="entry name" value="MFS_assoc_dom"/>
</dbReference>
<dbReference type="PANTHER" id="PTHR16172">
    <property type="entry name" value="MAJOR FACILITATOR SUPERFAMILY DOMAIN-CONTAINING PROTEIN 6-LIKE"/>
    <property type="match status" value="1"/>
</dbReference>
<evidence type="ECO:0000256" key="1">
    <source>
        <dbReference type="ARBA" id="ARBA00004141"/>
    </source>
</evidence>
<feature type="compositionally biased region" description="Polar residues" evidence="9">
    <location>
        <begin position="998"/>
        <end position="1010"/>
    </location>
</feature>
<dbReference type="InterPro" id="IPR011016">
    <property type="entry name" value="Znf_RING-CH"/>
</dbReference>
<dbReference type="Gene3D" id="1.20.1250.20">
    <property type="entry name" value="MFS general substrate transporter like domains"/>
    <property type="match status" value="2"/>
</dbReference>
<evidence type="ECO:0000256" key="4">
    <source>
        <dbReference type="ARBA" id="ARBA00022723"/>
    </source>
</evidence>
<evidence type="ECO:0000256" key="7">
    <source>
        <dbReference type="ARBA" id="ARBA00022989"/>
    </source>
</evidence>
<evidence type="ECO:0000256" key="8">
    <source>
        <dbReference type="ARBA" id="ARBA00023136"/>
    </source>
</evidence>
<evidence type="ECO:0000256" key="10">
    <source>
        <dbReference type="SAM" id="Phobius"/>
    </source>
</evidence>
<comment type="subcellular location">
    <subcellularLocation>
        <location evidence="1">Membrane</location>
        <topology evidence="1">Multi-pass membrane protein</topology>
    </subcellularLocation>
</comment>
<sequence>MSYIMSHSKHLFTSQNFINCAFYSALASLIPFLNVHLSELGLSWSQCAWINCMSALLSMIGPLCFGPLAHKLSGYKQTLILTMILAFLSVTALLFIPKVISNEHTPKMYFDCNENVLRIEQCSNWNGQCHTYPKRPATNFSSFEIVTCSYVCNDDGRHKINSSWYPVNVCFHDSNDPVSLCLDVQQEKIIRTDLSLSQEASIQFDSRFDRWPVIENDQQNDLVDRMFDGQSTCTFKPSPPLLMLQKVYNNIQCRPYVPNCNIYCSINLRHRTIGTTRVRPPTPCRMIEGNPEQTFYLYLLFRCLIDLTLLTTNSLIEAIRVANTNNYDSIYAGFERFWTIILPFIVWPPICGILSDYFNEKNADNYAPPIIIFDGFIAITMFLIIMLPLNSTQTKESTGKINSKKLVVLQPTKFRYPRRHSNQYLLYRLAILIPMVLILGCFWGLSNTLTGSFYRHSLHSSNFLIGFATSGSFLITALFAYMAKSMISGIGRMNLILLAFIFYSLRFGGISFLATAKYQHKNWLILPFEMMSSFCLPLAWIGVTAYGQHLIKRSPNGLSYATGTTIFQTYSPHVIMQYTLCLIHFGGGRALGAAMANIWLNLWPDIYNQWLWLTDFEMKTIDNYTIESISNDDNAARILFRFSSILSLIFERIFRKRLCRICRCGGMDSDKFINACKCLGPFAYVHQKCFEQWLEITKQKKCDICRYEFQIQLFNRSFLEWIQYQKITHANNSKYIWSFIELSTRLQNVIFISLIGIIMIVCFNNSNDYDYDDDCRLNTQHQQQQSETISTTNRRKFWRSLLARFIPNIRISIIIVSLIWFGWKILDEFRCWQRSNQRIQIQPFINDSSSSMMMNNVSTNDNPQDYGLLNSFVRVSGMKHQQLFAQKQQHLLQTTNINNKLLNRPSSTSTISAERRKAVSIGLMNRLFGRPLTIQVPDVISNLLPSSSNIIKVLSDNNNNSTEKIKTDKQTSSSSSSKKMNYFKKFFDSFDDDQNSFGELFSSTPTTSTKQQYHRQQQQQQQSQSEDFTNYSSGLKNHPDESLLSHRNNLPTNYYHDTNGIQSIESNNASRVKEFLKNLINTKFLANVSASRSNSCLFVKEKFFFAYCVSIIFNKRIFFISKLPHNVGTPCIQRSNEYSETNVVLPQPVGPVIIVRCLIGVKSCNNESNFVRESSHNNCVA</sequence>
<keyword evidence="7 10" id="KW-1133">Transmembrane helix</keyword>
<feature type="compositionally biased region" description="Low complexity" evidence="9">
    <location>
        <begin position="1014"/>
        <end position="1024"/>
    </location>
</feature>
<keyword evidence="6" id="KW-0862">Zinc</keyword>
<dbReference type="InterPro" id="IPR036259">
    <property type="entry name" value="MFS_trans_sf"/>
</dbReference>
<comment type="similarity">
    <text evidence="2">Belongs to the major facilitator superfamily. MFSD6 family.</text>
</comment>
<dbReference type="SUPFAM" id="SSF103473">
    <property type="entry name" value="MFS general substrate transporter"/>
    <property type="match status" value="1"/>
</dbReference>
<gene>
    <name evidence="12" type="ORF">DERP_011435</name>
</gene>
<dbReference type="EMBL" id="NJHN03000074">
    <property type="protein sequence ID" value="KAH9417724.1"/>
    <property type="molecule type" value="Genomic_DNA"/>
</dbReference>
<evidence type="ECO:0000256" key="6">
    <source>
        <dbReference type="ARBA" id="ARBA00022833"/>
    </source>
</evidence>
<organism evidence="12 13">
    <name type="scientific">Dermatophagoides pteronyssinus</name>
    <name type="common">European house dust mite</name>
    <dbReference type="NCBI Taxonomy" id="6956"/>
    <lineage>
        <taxon>Eukaryota</taxon>
        <taxon>Metazoa</taxon>
        <taxon>Ecdysozoa</taxon>
        <taxon>Arthropoda</taxon>
        <taxon>Chelicerata</taxon>
        <taxon>Arachnida</taxon>
        <taxon>Acari</taxon>
        <taxon>Acariformes</taxon>
        <taxon>Sarcoptiformes</taxon>
        <taxon>Astigmata</taxon>
        <taxon>Psoroptidia</taxon>
        <taxon>Analgoidea</taxon>
        <taxon>Pyroglyphidae</taxon>
        <taxon>Dermatophagoidinae</taxon>
        <taxon>Dermatophagoides</taxon>
    </lineage>
</organism>
<name>A0ABQ8J572_DERPT</name>
<evidence type="ECO:0000256" key="3">
    <source>
        <dbReference type="ARBA" id="ARBA00022692"/>
    </source>
</evidence>
<comment type="caution">
    <text evidence="12">The sequence shown here is derived from an EMBL/GenBank/DDBJ whole genome shotgun (WGS) entry which is preliminary data.</text>
</comment>
<feature type="transmembrane region" description="Helical" evidence="10">
    <location>
        <begin position="43"/>
        <end position="66"/>
    </location>
</feature>
<evidence type="ECO:0000313" key="13">
    <source>
        <dbReference type="Proteomes" id="UP000887458"/>
    </source>
</evidence>
<protein>
    <recommendedName>
        <fullName evidence="11">RING-CH-type domain-containing protein</fullName>
    </recommendedName>
</protein>
<feature type="non-terminal residue" evidence="12">
    <location>
        <position position="1181"/>
    </location>
</feature>
<keyword evidence="3 10" id="KW-0812">Transmembrane</keyword>
<keyword evidence="4" id="KW-0479">Metal-binding</keyword>
<feature type="transmembrane region" description="Helical" evidence="10">
    <location>
        <begin position="801"/>
        <end position="823"/>
    </location>
</feature>
<feature type="domain" description="RING-CH-type" evidence="11">
    <location>
        <begin position="651"/>
        <end position="712"/>
    </location>
</feature>
<evidence type="ECO:0000256" key="2">
    <source>
        <dbReference type="ARBA" id="ARBA00005241"/>
    </source>
</evidence>
<evidence type="ECO:0000259" key="11">
    <source>
        <dbReference type="PROSITE" id="PS51292"/>
    </source>
</evidence>
<dbReference type="InterPro" id="IPR013083">
    <property type="entry name" value="Znf_RING/FYVE/PHD"/>
</dbReference>
<dbReference type="Proteomes" id="UP000887458">
    <property type="component" value="Unassembled WGS sequence"/>
</dbReference>
<dbReference type="Pfam" id="PF12832">
    <property type="entry name" value="MFS_1_like"/>
    <property type="match status" value="1"/>
</dbReference>
<dbReference type="SMART" id="SM00744">
    <property type="entry name" value="RINGv"/>
    <property type="match status" value="1"/>
</dbReference>
<keyword evidence="13" id="KW-1185">Reference proteome</keyword>
<keyword evidence="5" id="KW-0863">Zinc-finger</keyword>
<feature type="transmembrane region" description="Helical" evidence="10">
    <location>
        <begin position="465"/>
        <end position="483"/>
    </location>
</feature>
<feature type="region of interest" description="Disordered" evidence="9">
    <location>
        <begin position="998"/>
        <end position="1032"/>
    </location>
</feature>
<keyword evidence="8 10" id="KW-0472">Membrane</keyword>
<accession>A0ABQ8J572</accession>
<dbReference type="InterPro" id="IPR051717">
    <property type="entry name" value="MFS_MFSD6"/>
</dbReference>
<dbReference type="PANTHER" id="PTHR16172:SF41">
    <property type="entry name" value="MAJOR FACILITATOR SUPERFAMILY DOMAIN-CONTAINING PROTEIN 6-LIKE"/>
    <property type="match status" value="1"/>
</dbReference>
<dbReference type="Gene3D" id="3.30.40.10">
    <property type="entry name" value="Zinc/RING finger domain, C3HC4 (zinc finger)"/>
    <property type="match status" value="1"/>
</dbReference>
<feature type="transmembrane region" description="Helical" evidence="10">
    <location>
        <begin position="78"/>
        <end position="96"/>
    </location>
</feature>